<comment type="similarity">
    <text evidence="1">Belongs to the sigma-70 factor family. ECF subfamily.</text>
</comment>
<dbReference type="Pfam" id="PF04542">
    <property type="entry name" value="Sigma70_r2"/>
    <property type="match status" value="1"/>
</dbReference>
<dbReference type="GO" id="GO:0016987">
    <property type="term" value="F:sigma factor activity"/>
    <property type="evidence" value="ECO:0007669"/>
    <property type="project" value="UniProtKB-KW"/>
</dbReference>
<reference evidence="7 8" key="1">
    <citation type="submission" date="2016-10" db="EMBL/GenBank/DDBJ databases">
        <authorList>
            <person name="de Groot N.N."/>
        </authorList>
    </citation>
    <scope>NUCLEOTIDE SEQUENCE [LARGE SCALE GENOMIC DNA]</scope>
    <source>
        <strain evidence="7 8">CPCC 201354</strain>
    </source>
</reference>
<dbReference type="SUPFAM" id="SSF88659">
    <property type="entry name" value="Sigma3 and sigma4 domains of RNA polymerase sigma factors"/>
    <property type="match status" value="1"/>
</dbReference>
<dbReference type="Gene3D" id="1.10.10.10">
    <property type="entry name" value="Winged helix-like DNA-binding domain superfamily/Winged helix DNA-binding domain"/>
    <property type="match status" value="1"/>
</dbReference>
<dbReference type="Pfam" id="PF08281">
    <property type="entry name" value="Sigma70_r4_2"/>
    <property type="match status" value="1"/>
</dbReference>
<dbReference type="PANTHER" id="PTHR43133:SF62">
    <property type="entry name" value="RNA POLYMERASE SIGMA FACTOR SIGZ"/>
    <property type="match status" value="1"/>
</dbReference>
<feature type="domain" description="RNA polymerase sigma-70 region 2" evidence="5">
    <location>
        <begin position="27"/>
        <end position="89"/>
    </location>
</feature>
<dbReference type="STRING" id="504805.SAMN05421505_10556"/>
<dbReference type="PANTHER" id="PTHR43133">
    <property type="entry name" value="RNA POLYMERASE ECF-TYPE SIGMA FACTO"/>
    <property type="match status" value="1"/>
</dbReference>
<keyword evidence="8" id="KW-1185">Reference proteome</keyword>
<name>A0A1G7UZT8_9ACTN</name>
<dbReference type="EMBL" id="FNCN01000005">
    <property type="protein sequence ID" value="SDG53135.1"/>
    <property type="molecule type" value="Genomic_DNA"/>
</dbReference>
<dbReference type="OrthoDB" id="9803203at2"/>
<dbReference type="Proteomes" id="UP000198923">
    <property type="component" value="Unassembled WGS sequence"/>
</dbReference>
<keyword evidence="2" id="KW-0805">Transcription regulation</keyword>
<gene>
    <name evidence="7" type="ORF">SAMN05421505_10556</name>
</gene>
<dbReference type="AlphaFoldDB" id="A0A1G7UZT8"/>
<dbReference type="CDD" id="cd06171">
    <property type="entry name" value="Sigma70_r4"/>
    <property type="match status" value="1"/>
</dbReference>
<protein>
    <submittedName>
        <fullName evidence="7">RNA polymerase sigma-70 factor, ECF subfamily</fullName>
    </submittedName>
</protein>
<dbReference type="InterPro" id="IPR007627">
    <property type="entry name" value="RNA_pol_sigma70_r2"/>
</dbReference>
<proteinExistence type="inferred from homology"/>
<dbReference type="InterPro" id="IPR013325">
    <property type="entry name" value="RNA_pol_sigma_r2"/>
</dbReference>
<evidence type="ECO:0000256" key="2">
    <source>
        <dbReference type="ARBA" id="ARBA00023015"/>
    </source>
</evidence>
<dbReference type="InterPro" id="IPR039425">
    <property type="entry name" value="RNA_pol_sigma-70-like"/>
</dbReference>
<evidence type="ECO:0000259" key="5">
    <source>
        <dbReference type="Pfam" id="PF04542"/>
    </source>
</evidence>
<keyword evidence="4" id="KW-0804">Transcription</keyword>
<dbReference type="Gene3D" id="1.10.1740.10">
    <property type="match status" value="1"/>
</dbReference>
<dbReference type="InterPro" id="IPR014284">
    <property type="entry name" value="RNA_pol_sigma-70_dom"/>
</dbReference>
<organism evidence="7 8">
    <name type="scientific">Sinosporangium album</name>
    <dbReference type="NCBI Taxonomy" id="504805"/>
    <lineage>
        <taxon>Bacteria</taxon>
        <taxon>Bacillati</taxon>
        <taxon>Actinomycetota</taxon>
        <taxon>Actinomycetes</taxon>
        <taxon>Streptosporangiales</taxon>
        <taxon>Streptosporangiaceae</taxon>
        <taxon>Sinosporangium</taxon>
    </lineage>
</organism>
<accession>A0A1G7UZT8</accession>
<dbReference type="NCBIfam" id="TIGR02937">
    <property type="entry name" value="sigma70-ECF"/>
    <property type="match status" value="1"/>
</dbReference>
<dbReference type="GO" id="GO:0003677">
    <property type="term" value="F:DNA binding"/>
    <property type="evidence" value="ECO:0007669"/>
    <property type="project" value="InterPro"/>
</dbReference>
<dbReference type="InterPro" id="IPR013324">
    <property type="entry name" value="RNA_pol_sigma_r3/r4-like"/>
</dbReference>
<sequence length="179" mass="19854">MDSLETLETLEARLASGDDDALGECLRAHAPLLRAYLRRLVPARDIDDVVQIVFSEVWRSRHRFDPARSLPAWMIGIAHKRAVDHLRARTLQTVPLDAVADPPARDGTAEGHGLPERDEVRRALAALPAPQREAIELAYYGDLTQREIAERLHIPLGTVKARTARGLRRLATLLSPVAA</sequence>
<feature type="domain" description="RNA polymerase sigma factor 70 region 4 type 2" evidence="6">
    <location>
        <begin position="118"/>
        <end position="170"/>
    </location>
</feature>
<evidence type="ECO:0000259" key="6">
    <source>
        <dbReference type="Pfam" id="PF08281"/>
    </source>
</evidence>
<dbReference type="RefSeq" id="WP_093169385.1">
    <property type="nucleotide sequence ID" value="NZ_FNCN01000005.1"/>
</dbReference>
<dbReference type="GO" id="GO:0006352">
    <property type="term" value="P:DNA-templated transcription initiation"/>
    <property type="evidence" value="ECO:0007669"/>
    <property type="project" value="InterPro"/>
</dbReference>
<evidence type="ECO:0000256" key="1">
    <source>
        <dbReference type="ARBA" id="ARBA00010641"/>
    </source>
</evidence>
<dbReference type="SUPFAM" id="SSF88946">
    <property type="entry name" value="Sigma2 domain of RNA polymerase sigma factors"/>
    <property type="match status" value="1"/>
</dbReference>
<dbReference type="InterPro" id="IPR013249">
    <property type="entry name" value="RNA_pol_sigma70_r4_t2"/>
</dbReference>
<dbReference type="InterPro" id="IPR036388">
    <property type="entry name" value="WH-like_DNA-bd_sf"/>
</dbReference>
<evidence type="ECO:0000256" key="4">
    <source>
        <dbReference type="ARBA" id="ARBA00023163"/>
    </source>
</evidence>
<evidence type="ECO:0000256" key="3">
    <source>
        <dbReference type="ARBA" id="ARBA00023082"/>
    </source>
</evidence>
<keyword evidence="3" id="KW-0731">Sigma factor</keyword>
<evidence type="ECO:0000313" key="8">
    <source>
        <dbReference type="Proteomes" id="UP000198923"/>
    </source>
</evidence>
<evidence type="ECO:0000313" key="7">
    <source>
        <dbReference type="EMBL" id="SDG53135.1"/>
    </source>
</evidence>